<dbReference type="EMBL" id="CP028901">
    <property type="protein sequence ID" value="AWB35514.1"/>
    <property type="molecule type" value="Genomic_DNA"/>
</dbReference>
<gene>
    <name evidence="1" type="ORF">DBV39_19170</name>
</gene>
<keyword evidence="2" id="KW-1185">Reference proteome</keyword>
<proteinExistence type="predicted"/>
<dbReference type="AlphaFoldDB" id="A0A2R4XNZ7"/>
<evidence type="ECO:0000313" key="1">
    <source>
        <dbReference type="EMBL" id="AWB35514.1"/>
    </source>
</evidence>
<dbReference type="RefSeq" id="WP_108622970.1">
    <property type="nucleotide sequence ID" value="NZ_CP028901.1"/>
</dbReference>
<accession>A0A2R4XNZ7</accession>
<reference evidence="1 2" key="1">
    <citation type="submission" date="2018-04" db="EMBL/GenBank/DDBJ databases">
        <title>Bordetella sp. HZ20 isolated from seawater.</title>
        <authorList>
            <person name="Sun C."/>
        </authorList>
    </citation>
    <scope>NUCLEOTIDE SEQUENCE [LARGE SCALE GENOMIC DNA]</scope>
    <source>
        <strain evidence="1 2">HZ20</strain>
    </source>
</reference>
<name>A0A2R4XNZ7_9BURK</name>
<organism evidence="1 2">
    <name type="scientific">Orrella marina</name>
    <dbReference type="NCBI Taxonomy" id="2163011"/>
    <lineage>
        <taxon>Bacteria</taxon>
        <taxon>Pseudomonadati</taxon>
        <taxon>Pseudomonadota</taxon>
        <taxon>Betaproteobacteria</taxon>
        <taxon>Burkholderiales</taxon>
        <taxon>Alcaligenaceae</taxon>
        <taxon>Orrella</taxon>
    </lineage>
</organism>
<sequence length="120" mass="13858">MEVATRNSNFFIRHMAPSGPFSLPLPGTFIRPVGFGYRYCIEVVSASEADSLVTVTGIRWGLDHDDQPLDDGHKSRASVSRLRRISHDTWQHESDLTQGWARRMTPRFWQRIEGRQLELF</sequence>
<evidence type="ECO:0000313" key="2">
    <source>
        <dbReference type="Proteomes" id="UP000244571"/>
    </source>
</evidence>
<protein>
    <submittedName>
        <fullName evidence="1">Uncharacterized protein</fullName>
    </submittedName>
</protein>
<dbReference type="KEGG" id="boz:DBV39_19170"/>
<dbReference type="Proteomes" id="UP000244571">
    <property type="component" value="Chromosome"/>
</dbReference>